<evidence type="ECO:0000313" key="2">
    <source>
        <dbReference type="EMBL" id="KAL2079036.1"/>
    </source>
</evidence>
<feature type="region of interest" description="Disordered" evidence="1">
    <location>
        <begin position="518"/>
        <end position="539"/>
    </location>
</feature>
<comment type="caution">
    <text evidence="2">The sequence shown here is derived from an EMBL/GenBank/DDBJ whole genome shotgun (WGS) entry which is preliminary data.</text>
</comment>
<dbReference type="Proteomes" id="UP001591681">
    <property type="component" value="Unassembled WGS sequence"/>
</dbReference>
<organism evidence="2 3">
    <name type="scientific">Coilia grayii</name>
    <name type="common">Gray's grenadier anchovy</name>
    <dbReference type="NCBI Taxonomy" id="363190"/>
    <lineage>
        <taxon>Eukaryota</taxon>
        <taxon>Metazoa</taxon>
        <taxon>Chordata</taxon>
        <taxon>Craniata</taxon>
        <taxon>Vertebrata</taxon>
        <taxon>Euteleostomi</taxon>
        <taxon>Actinopterygii</taxon>
        <taxon>Neopterygii</taxon>
        <taxon>Teleostei</taxon>
        <taxon>Clupei</taxon>
        <taxon>Clupeiformes</taxon>
        <taxon>Clupeoidei</taxon>
        <taxon>Engraulidae</taxon>
        <taxon>Coilinae</taxon>
        <taxon>Coilia</taxon>
    </lineage>
</organism>
<keyword evidence="3" id="KW-1185">Reference proteome</keyword>
<reference evidence="2 3" key="1">
    <citation type="submission" date="2024-09" db="EMBL/GenBank/DDBJ databases">
        <title>A chromosome-level genome assembly of Gray's grenadier anchovy, Coilia grayii.</title>
        <authorList>
            <person name="Fu Z."/>
        </authorList>
    </citation>
    <scope>NUCLEOTIDE SEQUENCE [LARGE SCALE GENOMIC DNA]</scope>
    <source>
        <strain evidence="2">G4</strain>
        <tissue evidence="2">Muscle</tissue>
    </source>
</reference>
<feature type="region of interest" description="Disordered" evidence="1">
    <location>
        <begin position="596"/>
        <end position="648"/>
    </location>
</feature>
<dbReference type="EMBL" id="JBHFQA010000022">
    <property type="protein sequence ID" value="KAL2079036.1"/>
    <property type="molecule type" value="Genomic_DNA"/>
</dbReference>
<evidence type="ECO:0000313" key="3">
    <source>
        <dbReference type="Proteomes" id="UP001591681"/>
    </source>
</evidence>
<feature type="compositionally biased region" description="Basic and acidic residues" evidence="1">
    <location>
        <begin position="687"/>
        <end position="700"/>
    </location>
</feature>
<proteinExistence type="predicted"/>
<dbReference type="PANTHER" id="PTHR10226">
    <property type="entry name" value="A KINASE ANCHOR PROTEIN"/>
    <property type="match status" value="1"/>
</dbReference>
<feature type="region of interest" description="Disordered" evidence="1">
    <location>
        <begin position="292"/>
        <end position="311"/>
    </location>
</feature>
<accession>A0ABD1IXI6</accession>
<dbReference type="AlphaFoldDB" id="A0ABD1IXI6"/>
<feature type="compositionally biased region" description="Polar residues" evidence="1">
    <location>
        <begin position="626"/>
        <end position="641"/>
    </location>
</feature>
<protein>
    <submittedName>
        <fullName evidence="2">Uncharacterized protein</fullName>
    </submittedName>
</protein>
<name>A0ABD1IXI6_9TELE</name>
<feature type="region of interest" description="Disordered" evidence="1">
    <location>
        <begin position="326"/>
        <end position="356"/>
    </location>
</feature>
<dbReference type="InterPro" id="IPR008382">
    <property type="entry name" value="SPHK1-interactor_AKAP_110"/>
</dbReference>
<sequence length="814" mass="88236">MDAEDWLNSSLALCELIVVPDPEMNTANGKVPKEVVYEEQSYSPVSYHQASIFWVLDLYAHTLDKALKRDCAHNRGSTDLCQARESLGVAAAAAAMDDFAQDLADEIIKSATYRSAGNMEEKDSMSPTSHGVGGHGSTSHCFFDPNANVLWGDDQECKVSDYTNKRSLAEYVASVIVRAALREATKQGGLLDPSVPSSALDTRAPGLQSGEQGTVQAVCHRVQHSRPPCDERALSEYGEMQETSDDDNDMDIYLDGESAFMPASSKSSCGTAAGMSRPVGSLLSQASLASNQSLDYPDAPPSTPLAPGVTQSRASFCRKLKGGLAKEFLPAPPPPTPNKSQNASHQQLSDCEDSDEDTARFVERLMRSLSLECSDGEDVADVNGGLSSTNPCGGWSALSGYAQQLSADIMKYATTSGDGEDSVDRLIWSLSLECAEDTLVEIMEKNGRPLHKTPSDLARDDFADQLATDLIACATRNYILLTRRRRLRKAVEESLLAFAEQRVGEILEDSYRQMIDRERSKVNTSGQLNPQGGKIEEGFTSSNAGVEVKDLSQLHEPTPAQVHSLQNDPEMGRLRELADELLVTVFAQALTELQSPALHPGTGSVGPDPPDPTLSSPGSCPKPTKTRQASPHSRGNSSQAANDMPRADDVGHRAVVDYYAEHLAMEVIDVSAKLASKYRLGDGKTHRLRCDRNGSWHRGEEEGETTQRRRGLLARAVLGPHMCRTTKELKGALLWAAASQQGIQTLTLVITDRQLQSQFRSVAQNTHLGGWTVGDLVTSLIEHFTHLSQAASRGSSHSEVHPLTYLQELMGVSL</sequence>
<dbReference type="PANTHER" id="PTHR10226:SF3">
    <property type="entry name" value="A-KINASE ANCHOR PROTEIN 11"/>
    <property type="match status" value="1"/>
</dbReference>
<feature type="compositionally biased region" description="Polar residues" evidence="1">
    <location>
        <begin position="338"/>
        <end position="349"/>
    </location>
</feature>
<feature type="region of interest" description="Disordered" evidence="1">
    <location>
        <begin position="687"/>
        <end position="707"/>
    </location>
</feature>
<gene>
    <name evidence="2" type="ORF">ACEWY4_024780</name>
</gene>
<evidence type="ECO:0000256" key="1">
    <source>
        <dbReference type="SAM" id="MobiDB-lite"/>
    </source>
</evidence>